<name>A0A2I2FN23_ASPCN</name>
<evidence type="ECO:0000313" key="2">
    <source>
        <dbReference type="EMBL" id="PLB42032.1"/>
    </source>
</evidence>
<dbReference type="Proteomes" id="UP000234585">
    <property type="component" value="Unassembled WGS sequence"/>
</dbReference>
<dbReference type="Gene3D" id="3.90.180.10">
    <property type="entry name" value="Medium-chain alcohol dehydrogenases, catalytic domain"/>
    <property type="match status" value="1"/>
</dbReference>
<protein>
    <submittedName>
        <fullName evidence="2">Uncharacterized protein</fullName>
    </submittedName>
</protein>
<dbReference type="STRING" id="41067.A0A2I2FN23"/>
<sequence length="59" mass="6307">MGIARLEKGLLVLIQVAVQLAQRIGAAIFCTVSTAAKRALVMDDQAGSLKPGIMRVKKR</sequence>
<evidence type="ECO:0000313" key="3">
    <source>
        <dbReference type="Proteomes" id="UP000234585"/>
    </source>
</evidence>
<feature type="signal peptide" evidence="1">
    <location>
        <begin position="1"/>
        <end position="21"/>
    </location>
</feature>
<dbReference type="EMBL" id="KZ559119">
    <property type="protein sequence ID" value="PLB42032.1"/>
    <property type="molecule type" value="Genomic_DNA"/>
</dbReference>
<dbReference type="AlphaFoldDB" id="A0A2I2FN23"/>
<evidence type="ECO:0000256" key="1">
    <source>
        <dbReference type="SAM" id="SignalP"/>
    </source>
</evidence>
<keyword evidence="3" id="KW-1185">Reference proteome</keyword>
<feature type="chain" id="PRO_5014190799" evidence="1">
    <location>
        <begin position="22"/>
        <end position="59"/>
    </location>
</feature>
<reference evidence="2 3" key="1">
    <citation type="submission" date="2017-12" db="EMBL/GenBank/DDBJ databases">
        <authorList>
            <consortium name="DOE Joint Genome Institute"/>
            <person name="Haridas S."/>
            <person name="Kjaerbolling I."/>
            <person name="Vesth T.C."/>
            <person name="Frisvad J.C."/>
            <person name="Nybo J.L."/>
            <person name="Theobald S."/>
            <person name="Kuo A."/>
            <person name="Bowyer P."/>
            <person name="Matsuda Y."/>
            <person name="Mondo S."/>
            <person name="Lyhne E.K."/>
            <person name="Kogle M.E."/>
            <person name="Clum A."/>
            <person name="Lipzen A."/>
            <person name="Salamov A."/>
            <person name="Ngan C.Y."/>
            <person name="Daum C."/>
            <person name="Chiniquy J."/>
            <person name="Barry K."/>
            <person name="LaButti K."/>
            <person name="Simmons B.A."/>
            <person name="Magnuson J.K."/>
            <person name="Mortensen U.H."/>
            <person name="Larsen T.O."/>
            <person name="Grigoriev I.V."/>
            <person name="Baker S.E."/>
            <person name="Andersen M.R."/>
            <person name="Nordberg H.P."/>
            <person name="Cantor M.N."/>
            <person name="Hua S.X."/>
        </authorList>
    </citation>
    <scope>NUCLEOTIDE SEQUENCE [LARGE SCALE GENOMIC DNA]</scope>
    <source>
        <strain evidence="2 3">CBS 102.13</strain>
    </source>
</reference>
<dbReference type="GeneID" id="36523000"/>
<gene>
    <name evidence="2" type="ORF">BDW47DRAFT_122461</name>
</gene>
<dbReference type="RefSeq" id="XP_024676044.1">
    <property type="nucleotide sequence ID" value="XM_024815840.1"/>
</dbReference>
<keyword evidence="1" id="KW-0732">Signal</keyword>
<proteinExistence type="predicted"/>
<accession>A0A2I2FN23</accession>
<organism evidence="2 3">
    <name type="scientific">Aspergillus candidus</name>
    <dbReference type="NCBI Taxonomy" id="41067"/>
    <lineage>
        <taxon>Eukaryota</taxon>
        <taxon>Fungi</taxon>
        <taxon>Dikarya</taxon>
        <taxon>Ascomycota</taxon>
        <taxon>Pezizomycotina</taxon>
        <taxon>Eurotiomycetes</taxon>
        <taxon>Eurotiomycetidae</taxon>
        <taxon>Eurotiales</taxon>
        <taxon>Aspergillaceae</taxon>
        <taxon>Aspergillus</taxon>
        <taxon>Aspergillus subgen. Circumdati</taxon>
    </lineage>
</organism>